<proteinExistence type="predicted"/>
<sequence>MTTYAETQGKKPFDWNEFLSMEDITQDEFKDACYLASEWVTCACGNQCHLIPREYINSNYKHNGRPIDDDLAQFGLDFYWHLKMKRFDKAKIVLELIEQRSAQLIAEIQAQQPNPAAQ</sequence>
<dbReference type="Proteomes" id="UP000239532">
    <property type="component" value="Unassembled WGS sequence"/>
</dbReference>
<gene>
    <name evidence="1" type="ORF">BST86_14050</name>
</gene>
<dbReference type="EMBL" id="MQUC01000003">
    <property type="protein sequence ID" value="PRP68131.1"/>
    <property type="molecule type" value="Genomic_DNA"/>
</dbReference>
<name>A0A2S9WXF4_9FLAO</name>
<protein>
    <submittedName>
        <fullName evidence="1">Uncharacterized protein</fullName>
    </submittedName>
</protein>
<dbReference type="AlphaFoldDB" id="A0A2S9WXF4"/>
<reference evidence="1 2" key="1">
    <citation type="submission" date="2016-11" db="EMBL/GenBank/DDBJ databases">
        <title>Trade-off between light-utilization and light-protection in marine flavobacteria.</title>
        <authorList>
            <person name="Kumagai Y."/>
        </authorList>
    </citation>
    <scope>NUCLEOTIDE SEQUENCE [LARGE SCALE GENOMIC DNA]</scope>
    <source>
        <strain evidence="1 2">JCM 17109</strain>
    </source>
</reference>
<organism evidence="1 2">
    <name type="scientific">Nonlabens agnitus</name>
    <dbReference type="NCBI Taxonomy" id="870484"/>
    <lineage>
        <taxon>Bacteria</taxon>
        <taxon>Pseudomonadati</taxon>
        <taxon>Bacteroidota</taxon>
        <taxon>Flavobacteriia</taxon>
        <taxon>Flavobacteriales</taxon>
        <taxon>Flavobacteriaceae</taxon>
        <taxon>Nonlabens</taxon>
    </lineage>
</organism>
<accession>A0A2S9WXF4</accession>
<evidence type="ECO:0000313" key="1">
    <source>
        <dbReference type="EMBL" id="PRP68131.1"/>
    </source>
</evidence>
<comment type="caution">
    <text evidence="1">The sequence shown here is derived from an EMBL/GenBank/DDBJ whole genome shotgun (WGS) entry which is preliminary data.</text>
</comment>
<evidence type="ECO:0000313" key="2">
    <source>
        <dbReference type="Proteomes" id="UP000239532"/>
    </source>
</evidence>
<dbReference type="RefSeq" id="WP_105983809.1">
    <property type="nucleotide sequence ID" value="NZ_MQUC01000003.1"/>
</dbReference>
<dbReference type="OrthoDB" id="1519370at2"/>
<keyword evidence="2" id="KW-1185">Reference proteome</keyword>